<reference evidence="4 5" key="1">
    <citation type="journal article" date="2012" name="J. Bacteriol.">
        <title>Complete genome sequence of the broad-host-range strain Sinorhizobium fredii USDA257.</title>
        <authorList>
            <person name="Schuldes J."/>
            <person name="Rodriguez Orbegoso M."/>
            <person name="Schmeisser C."/>
            <person name="Krishnan H.B."/>
            <person name="Daniel R."/>
            <person name="Streit W.R."/>
        </authorList>
    </citation>
    <scope>NUCLEOTIDE SEQUENCE [LARGE SCALE GENOMIC DNA]</scope>
    <source>
        <strain evidence="4 5">USDA 257</strain>
    </source>
</reference>
<dbReference type="eggNOG" id="COG0741">
    <property type="taxonomic scope" value="Bacteria"/>
</dbReference>
<dbReference type="PANTHER" id="PTHR37423">
    <property type="entry name" value="SOLUBLE LYTIC MUREIN TRANSGLYCOSYLASE-RELATED"/>
    <property type="match status" value="1"/>
</dbReference>
<organism evidence="4 5">
    <name type="scientific">Sinorhizobium fredii (strain USDA 257)</name>
    <dbReference type="NCBI Taxonomy" id="1185652"/>
    <lineage>
        <taxon>Bacteria</taxon>
        <taxon>Pseudomonadati</taxon>
        <taxon>Pseudomonadota</taxon>
        <taxon>Alphaproteobacteria</taxon>
        <taxon>Hyphomicrobiales</taxon>
        <taxon>Rhizobiaceae</taxon>
        <taxon>Sinorhizobium/Ensifer group</taxon>
        <taxon>Sinorhizobium</taxon>
    </lineage>
</organism>
<dbReference type="PATRIC" id="fig|1185652.3.peg.4143"/>
<dbReference type="PANTHER" id="PTHR37423:SF2">
    <property type="entry name" value="MEMBRANE-BOUND LYTIC MUREIN TRANSGLYCOSYLASE C"/>
    <property type="match status" value="1"/>
</dbReference>
<comment type="similarity">
    <text evidence="2">Belongs to the virb1 family.</text>
</comment>
<dbReference type="EMBL" id="CP003563">
    <property type="protein sequence ID" value="AFL52537.1"/>
    <property type="molecule type" value="Genomic_DNA"/>
</dbReference>
<dbReference type="AlphaFoldDB" id="I3X9I1"/>
<evidence type="ECO:0000313" key="4">
    <source>
        <dbReference type="EMBL" id="AFL52537.1"/>
    </source>
</evidence>
<dbReference type="InterPro" id="IPR008258">
    <property type="entry name" value="Transglycosylase_SLT_dom_1"/>
</dbReference>
<proteinExistence type="inferred from homology"/>
<name>I3X9I1_SINF2</name>
<dbReference type="Pfam" id="PF01464">
    <property type="entry name" value="SLT"/>
    <property type="match status" value="1"/>
</dbReference>
<gene>
    <name evidence="4" type="ORF">USDA257_c39930</name>
</gene>
<evidence type="ECO:0000313" key="5">
    <source>
        <dbReference type="Proteomes" id="UP000006180"/>
    </source>
</evidence>
<dbReference type="SUPFAM" id="SSF53955">
    <property type="entry name" value="Lysozyme-like"/>
    <property type="match status" value="1"/>
</dbReference>
<evidence type="ECO:0000256" key="2">
    <source>
        <dbReference type="ARBA" id="ARBA00009387"/>
    </source>
</evidence>
<dbReference type="STRING" id="1185652.USDA257_c39930"/>
<evidence type="ECO:0000256" key="1">
    <source>
        <dbReference type="ARBA" id="ARBA00007734"/>
    </source>
</evidence>
<dbReference type="InterPro" id="IPR023346">
    <property type="entry name" value="Lysozyme-like_dom_sf"/>
</dbReference>
<dbReference type="Gene3D" id="1.10.530.10">
    <property type="match status" value="1"/>
</dbReference>
<sequence length="357" mass="39200">MGAEQRFVRPPRLPRFSSAAKMLFIFTRSAPRSRMVKPSRAGRCHIWSNRMGRLARTAGAGLLTVMAFAGIADARTDAPVARKCLYSGVSATSPSVSLCVRRENFARDVCGIIEHYAEANGLPAPFFARLIWRESLFQPDAVSPKGAEGIAQFMPGTAKLRGLSNSFDAVAALGKSAEYLSELKLRYGNLGFAAAAYNAGEAGLERFLEIDWLPYETREYVLAITAHPVEDWRDNPPKSPDLALDKNKSFLDGCVALANTRRLREVVVVDEAPWAPWGVQLAAHQRKTIAYRLFVNAVKRLPAPISGEKALVVRERNGSFGGRTRYAARIGRQTRAEADKLCTAIRRSGGACVVFKN</sequence>
<dbReference type="HOGENOM" id="CLU_070265_0_0_5"/>
<protein>
    <submittedName>
        <fullName evidence="4">Lytic transglycosylase, catalytic</fullName>
    </submittedName>
</protein>
<comment type="similarity">
    <text evidence="1">Belongs to the transglycosylase Slt family.</text>
</comment>
<accession>I3X9I1</accession>
<evidence type="ECO:0000259" key="3">
    <source>
        <dbReference type="Pfam" id="PF01464"/>
    </source>
</evidence>
<dbReference type="KEGG" id="sfd:USDA257_c39930"/>
<feature type="domain" description="Transglycosylase SLT" evidence="3">
    <location>
        <begin position="113"/>
        <end position="205"/>
    </location>
</feature>
<dbReference type="Proteomes" id="UP000006180">
    <property type="component" value="Chromosome"/>
</dbReference>